<organism evidence="4 5">
    <name type="scientific">Tissierella simiarum</name>
    <dbReference type="NCBI Taxonomy" id="2841534"/>
    <lineage>
        <taxon>Bacteria</taxon>
        <taxon>Bacillati</taxon>
        <taxon>Bacillota</taxon>
        <taxon>Tissierellia</taxon>
        <taxon>Tissierellales</taxon>
        <taxon>Tissierellaceae</taxon>
        <taxon>Tissierella</taxon>
    </lineage>
</organism>
<reference evidence="4 5" key="1">
    <citation type="submission" date="2021-06" db="EMBL/GenBank/DDBJ databases">
        <authorList>
            <person name="Sun Q."/>
            <person name="Li D."/>
        </authorList>
    </citation>
    <scope>NUCLEOTIDE SEQUENCE [LARGE SCALE GENOMIC DNA]</scope>
    <source>
        <strain evidence="4 5">MSJ-40</strain>
    </source>
</reference>
<feature type="domain" description="Fe-containing alcohol dehydrogenase-like C-terminal" evidence="3">
    <location>
        <begin position="169"/>
        <end position="374"/>
    </location>
</feature>
<dbReference type="InterPro" id="IPR039697">
    <property type="entry name" value="Alcohol_dehydrogenase_Fe"/>
</dbReference>
<dbReference type="InterPro" id="IPR056798">
    <property type="entry name" value="ADH_Fe_C"/>
</dbReference>
<evidence type="ECO:0000313" key="5">
    <source>
        <dbReference type="Proteomes" id="UP000749471"/>
    </source>
</evidence>
<sequence>MNNFNINTDIYFGQGSLDKLEEIRNKNVLIVTDEFMVKFGIVDKISSKLENCNIHIFSDIKPDPPVETIAEGIKKLTKSKPEVIIAIGGGSPIDAGKAIKELSNKIGDYGSPELIAIPTTSGTGSEVTMFSVITNRNNNKKYPLVSKNMTPHIAILDPELVASAPQTITADTGMDVITHAIEAYVSTNATDFTDAFAEKTLKLSFEYLPIAYKQGNYLVAREKMHNASCMAGLAFNVASLGLNHGIAHAVGGKFKIPHGRINGMLLPLVIEYNADLSNGSINKYSETAKKYYDIAKILNLPAQNVRIGVNNLIHEINNLKRMLKIPRTLTELGISEEIVKELKEELIKTTLADVCTQTNPKKPTAQDIDKIIDKLI</sequence>
<dbReference type="PANTHER" id="PTHR11496:SF83">
    <property type="entry name" value="HYDROXYACID-OXOACID TRANSHYDROGENASE, MITOCHONDRIAL"/>
    <property type="match status" value="1"/>
</dbReference>
<dbReference type="Pfam" id="PF25137">
    <property type="entry name" value="ADH_Fe_C"/>
    <property type="match status" value="1"/>
</dbReference>
<dbReference type="CDD" id="cd08180">
    <property type="entry name" value="PDD"/>
    <property type="match status" value="1"/>
</dbReference>
<accession>A0ABS6E4N2</accession>
<comment type="caution">
    <text evidence="4">The sequence shown here is derived from an EMBL/GenBank/DDBJ whole genome shotgun (WGS) entry which is preliminary data.</text>
</comment>
<evidence type="ECO:0000259" key="2">
    <source>
        <dbReference type="Pfam" id="PF00465"/>
    </source>
</evidence>
<keyword evidence="1" id="KW-0560">Oxidoreductase</keyword>
<keyword evidence="5" id="KW-1185">Reference proteome</keyword>
<protein>
    <submittedName>
        <fullName evidence="4">Iron-containing alcohol dehydrogenase</fullName>
    </submittedName>
</protein>
<dbReference type="RefSeq" id="WP_216517737.1">
    <property type="nucleotide sequence ID" value="NZ_JAHLPM010000004.1"/>
</dbReference>
<evidence type="ECO:0000256" key="1">
    <source>
        <dbReference type="ARBA" id="ARBA00023002"/>
    </source>
</evidence>
<evidence type="ECO:0000313" key="4">
    <source>
        <dbReference type="EMBL" id="MBU5437526.1"/>
    </source>
</evidence>
<dbReference type="InterPro" id="IPR001670">
    <property type="entry name" value="ADH_Fe/GldA"/>
</dbReference>
<proteinExistence type="predicted"/>
<name>A0ABS6E4N2_9FIRM</name>
<dbReference type="Pfam" id="PF00465">
    <property type="entry name" value="Fe-ADH"/>
    <property type="match status" value="1"/>
</dbReference>
<dbReference type="PROSITE" id="PS00913">
    <property type="entry name" value="ADH_IRON_1"/>
    <property type="match status" value="1"/>
</dbReference>
<dbReference type="InterPro" id="IPR018211">
    <property type="entry name" value="ADH_Fe_CS"/>
</dbReference>
<evidence type="ECO:0000259" key="3">
    <source>
        <dbReference type="Pfam" id="PF25137"/>
    </source>
</evidence>
<dbReference type="PANTHER" id="PTHR11496">
    <property type="entry name" value="ALCOHOL DEHYDROGENASE"/>
    <property type="match status" value="1"/>
</dbReference>
<dbReference type="Proteomes" id="UP000749471">
    <property type="component" value="Unassembled WGS sequence"/>
</dbReference>
<dbReference type="EMBL" id="JAHLPM010000004">
    <property type="protein sequence ID" value="MBU5437526.1"/>
    <property type="molecule type" value="Genomic_DNA"/>
</dbReference>
<feature type="domain" description="Alcohol dehydrogenase iron-type/glycerol dehydrogenase GldA" evidence="2">
    <location>
        <begin position="8"/>
        <end position="158"/>
    </location>
</feature>
<gene>
    <name evidence="4" type="ORF">KQI42_05880</name>
</gene>